<accession>A0A967B3Y7</accession>
<evidence type="ECO:0000313" key="3">
    <source>
        <dbReference type="Proteomes" id="UP000597459"/>
    </source>
</evidence>
<dbReference type="Proteomes" id="UP000597459">
    <property type="component" value="Unassembled WGS sequence"/>
</dbReference>
<dbReference type="EMBL" id="WOTH01000001">
    <property type="protein sequence ID" value="NHO52468.1"/>
    <property type="molecule type" value="Genomic_DNA"/>
</dbReference>
<evidence type="ECO:0000256" key="1">
    <source>
        <dbReference type="SAM" id="Phobius"/>
    </source>
</evidence>
<keyword evidence="3" id="KW-1185">Reference proteome</keyword>
<organism evidence="2 3">
    <name type="scientific">Acetobacter estunensis</name>
    <dbReference type="NCBI Taxonomy" id="104097"/>
    <lineage>
        <taxon>Bacteria</taxon>
        <taxon>Pseudomonadati</taxon>
        <taxon>Pseudomonadota</taxon>
        <taxon>Alphaproteobacteria</taxon>
        <taxon>Acetobacterales</taxon>
        <taxon>Acetobacteraceae</taxon>
        <taxon>Acetobacter</taxon>
    </lineage>
</organism>
<keyword evidence="1" id="KW-0472">Membrane</keyword>
<keyword evidence="1" id="KW-0812">Transmembrane</keyword>
<feature type="transmembrane region" description="Helical" evidence="1">
    <location>
        <begin position="15"/>
        <end position="36"/>
    </location>
</feature>
<dbReference type="AlphaFoldDB" id="A0A967B3Y7"/>
<keyword evidence="1" id="KW-1133">Transmembrane helix</keyword>
<gene>
    <name evidence="2" type="ORF">GOB87_00600</name>
</gene>
<protein>
    <submittedName>
        <fullName evidence="2">DUF2474 domain-containing protein</fullName>
    </submittedName>
</protein>
<comment type="caution">
    <text evidence="2">The sequence shown here is derived from an EMBL/GenBank/DDBJ whole genome shotgun (WGS) entry which is preliminary data.</text>
</comment>
<name>A0A967B3Y7_9PROT</name>
<evidence type="ECO:0000313" key="2">
    <source>
        <dbReference type="EMBL" id="NHO52468.1"/>
    </source>
</evidence>
<dbReference type="RefSeq" id="WP_166312604.1">
    <property type="nucleotide sequence ID" value="NZ_WOTH01000001.1"/>
</dbReference>
<proteinExistence type="predicted"/>
<sequence>MTTPDGPQPGFLRRFGWFALIWVASTTVVMGGAELIHMMIPR</sequence>
<reference evidence="2" key="1">
    <citation type="submission" date="2019-11" db="EMBL/GenBank/DDBJ databases">
        <title>Description of new Acetobacter species.</title>
        <authorList>
            <person name="Cleenwerck I."/>
            <person name="Sombolestani A.S."/>
        </authorList>
    </citation>
    <scope>NUCLEOTIDE SEQUENCE</scope>
    <source>
        <strain evidence="2">LMG 1626</strain>
    </source>
</reference>